<evidence type="ECO:0000313" key="2">
    <source>
        <dbReference type="EMBL" id="ATW58020.1"/>
    </source>
</evidence>
<dbReference type="InterPro" id="IPR001796">
    <property type="entry name" value="DHFR_dom"/>
</dbReference>
<organism evidence="2 3">
    <name type="scientific">Pseudomonas phage nickie</name>
    <dbReference type="NCBI Taxonomy" id="2048977"/>
    <lineage>
        <taxon>Viruses</taxon>
        <taxon>Duplodnaviria</taxon>
        <taxon>Heunggongvirae</taxon>
        <taxon>Uroviricota</taxon>
        <taxon>Caudoviricetes</taxon>
        <taxon>Nickievirus</taxon>
        <taxon>Nickievirus nickie</taxon>
    </lineage>
</organism>
<keyword evidence="3" id="KW-1185">Reference proteome</keyword>
<name>A0A2H4P7K9_9CAUD</name>
<evidence type="ECO:0000313" key="3">
    <source>
        <dbReference type="Proteomes" id="UP000241592"/>
    </source>
</evidence>
<sequence length="280" mass="31317">MSIRKRQIAISLNHNGVIGVDDKLLFSAPADLSKFAKFTDGTSIIAGRVTAQQMVNCGMRIKNRRPLIVITETGIIEGTCDQDDKWIYYVKNLQDALIQAEVLCLDLRLNGYTVAGGKRVYDDYLNLVDSGKVRPNAAYLFSHKMDPMVPAVALSRDFAQVRKLLEVRMAQPRYVWHEADVVGTDFNGKRVRAIEGNFGYLYDNREVDPYEVKMVESHARVETDGGEVSIDLFRITGWARKTEIKSVEIHTLGGKTITVRPRSAAGLNSLLFALNMTAFA</sequence>
<protein>
    <submittedName>
        <fullName evidence="2">Dihydrofolate reductase</fullName>
    </submittedName>
</protein>
<reference evidence="2 3" key="1">
    <citation type="submission" date="2017-09" db="EMBL/GenBank/DDBJ databases">
        <authorList>
            <person name="Ehlers B."/>
            <person name="Leendertz F.H."/>
        </authorList>
    </citation>
    <scope>NUCLEOTIDE SEQUENCE [LARGE SCALE GENOMIC DNA]</scope>
</reference>
<accession>A0A2H4P7K9</accession>
<evidence type="ECO:0000259" key="1">
    <source>
        <dbReference type="Pfam" id="PF00186"/>
    </source>
</evidence>
<dbReference type="Gene3D" id="3.40.430.10">
    <property type="entry name" value="Dihydrofolate Reductase, subunit A"/>
    <property type="match status" value="1"/>
</dbReference>
<dbReference type="Pfam" id="PF00186">
    <property type="entry name" value="DHFR_1"/>
    <property type="match status" value="1"/>
</dbReference>
<proteinExistence type="predicted"/>
<feature type="domain" description="DHFR" evidence="1">
    <location>
        <begin position="11"/>
        <end position="130"/>
    </location>
</feature>
<gene>
    <name evidence="2" type="ORF">CNR34_00087</name>
</gene>
<dbReference type="GO" id="GO:0046654">
    <property type="term" value="P:tetrahydrofolate biosynthetic process"/>
    <property type="evidence" value="ECO:0007669"/>
    <property type="project" value="InterPro"/>
</dbReference>
<dbReference type="Proteomes" id="UP000241592">
    <property type="component" value="Segment"/>
</dbReference>
<dbReference type="InterPro" id="IPR024072">
    <property type="entry name" value="DHFR-like_dom_sf"/>
</dbReference>
<dbReference type="GO" id="GO:0004146">
    <property type="term" value="F:dihydrofolate reductase activity"/>
    <property type="evidence" value="ECO:0007669"/>
    <property type="project" value="InterPro"/>
</dbReference>
<dbReference type="SUPFAM" id="SSF53597">
    <property type="entry name" value="Dihydrofolate reductase-like"/>
    <property type="match status" value="1"/>
</dbReference>
<dbReference type="EMBL" id="MG018927">
    <property type="protein sequence ID" value="ATW58020.1"/>
    <property type="molecule type" value="Genomic_DNA"/>
</dbReference>